<reference evidence="1" key="1">
    <citation type="submission" date="2022-08" db="UniProtKB">
        <authorList>
            <consortium name="EnsemblMetazoa"/>
        </authorList>
    </citation>
    <scope>IDENTIFICATION</scope>
</reference>
<dbReference type="EnsemblMetazoa" id="ACOM041697-RA">
    <property type="protein sequence ID" value="ACOM041697-PA.1"/>
    <property type="gene ID" value="ACOM041697"/>
</dbReference>
<dbReference type="AlphaFoldDB" id="A0A8W7Q206"/>
<accession>A0A8W7Q206</accession>
<organism evidence="1">
    <name type="scientific">Anopheles coluzzii</name>
    <name type="common">African malaria mosquito</name>
    <dbReference type="NCBI Taxonomy" id="1518534"/>
    <lineage>
        <taxon>Eukaryota</taxon>
        <taxon>Metazoa</taxon>
        <taxon>Ecdysozoa</taxon>
        <taxon>Arthropoda</taxon>
        <taxon>Hexapoda</taxon>
        <taxon>Insecta</taxon>
        <taxon>Pterygota</taxon>
        <taxon>Neoptera</taxon>
        <taxon>Endopterygota</taxon>
        <taxon>Diptera</taxon>
        <taxon>Nematocera</taxon>
        <taxon>Culicoidea</taxon>
        <taxon>Culicidae</taxon>
        <taxon>Anophelinae</taxon>
        <taxon>Anopheles</taxon>
    </lineage>
</organism>
<name>A0A8W7Q206_ANOCL</name>
<protein>
    <submittedName>
        <fullName evidence="1">Uncharacterized protein</fullName>
    </submittedName>
</protein>
<sequence>MQRLQYSGNIIRHRIAKCIFNVTSFIITHSIDTSTTTTTAFIAAVEVYSSLPFFPANGPSSCSNSSSAVASWYCWYSDTRSFMLLSASVNSISSIPSPVYQCKNALRRNIAENCSEMRLNSSWMAVVLPMNVDDILRPFGGISQTAVLTLFGIHSTK</sequence>
<dbReference type="Proteomes" id="UP000075882">
    <property type="component" value="Unassembled WGS sequence"/>
</dbReference>
<evidence type="ECO:0000313" key="1">
    <source>
        <dbReference type="EnsemblMetazoa" id="ACOM041697-PA.1"/>
    </source>
</evidence>
<proteinExistence type="predicted"/>